<proteinExistence type="predicted"/>
<sequence>MRKLRRLFSFPVLVILFVAGLSLLGKSFTSAKANDKPAVFYKDDYRIEVALPEGPAKALAENPFTLTLKDREGSPVSGAKIGMLLSMPDMFCGTSSAVLEETSPGVYRGSGVPLMAGASSADVSIDTGKQAIAVRYLFTAVH</sequence>
<dbReference type="Proteomes" id="UP000293142">
    <property type="component" value="Unassembled WGS sequence"/>
</dbReference>
<keyword evidence="2" id="KW-1185">Reference proteome</keyword>
<dbReference type="EMBL" id="SIRE01000028">
    <property type="protein sequence ID" value="TBL71068.1"/>
    <property type="molecule type" value="Genomic_DNA"/>
</dbReference>
<evidence type="ECO:0000313" key="1">
    <source>
        <dbReference type="EMBL" id="TBL71068.1"/>
    </source>
</evidence>
<gene>
    <name evidence="1" type="ORF">EYB31_31485</name>
</gene>
<organism evidence="1 2">
    <name type="scientific">Paenibacillus thalictri</name>
    <dbReference type="NCBI Taxonomy" id="2527873"/>
    <lineage>
        <taxon>Bacteria</taxon>
        <taxon>Bacillati</taxon>
        <taxon>Bacillota</taxon>
        <taxon>Bacilli</taxon>
        <taxon>Bacillales</taxon>
        <taxon>Paenibacillaceae</taxon>
        <taxon>Paenibacillus</taxon>
    </lineage>
</organism>
<dbReference type="RefSeq" id="WP_131017483.1">
    <property type="nucleotide sequence ID" value="NZ_SIRE01000028.1"/>
</dbReference>
<dbReference type="AlphaFoldDB" id="A0A4Q9DIN5"/>
<name>A0A4Q9DIN5_9BACL</name>
<accession>A0A4Q9DIN5</accession>
<comment type="caution">
    <text evidence="1">The sequence shown here is derived from an EMBL/GenBank/DDBJ whole genome shotgun (WGS) entry which is preliminary data.</text>
</comment>
<protein>
    <submittedName>
        <fullName evidence="1">Uncharacterized protein</fullName>
    </submittedName>
</protein>
<reference evidence="1 2" key="1">
    <citation type="submission" date="2019-02" db="EMBL/GenBank/DDBJ databases">
        <title>Paenibacillus sp. nov., isolated from surface-sterilized tissue of Thalictrum simplex L.</title>
        <authorList>
            <person name="Tuo L."/>
        </authorList>
    </citation>
    <scope>NUCLEOTIDE SEQUENCE [LARGE SCALE GENOMIC DNA]</scope>
    <source>
        <strain evidence="1 2">N2SHLJ1</strain>
    </source>
</reference>
<evidence type="ECO:0000313" key="2">
    <source>
        <dbReference type="Proteomes" id="UP000293142"/>
    </source>
</evidence>
<dbReference type="OrthoDB" id="2086707at2"/>